<evidence type="ECO:0000313" key="7">
    <source>
        <dbReference type="EMBL" id="MBD8506449.1"/>
    </source>
</evidence>
<accession>A0A927PM53</accession>
<evidence type="ECO:0000259" key="6">
    <source>
        <dbReference type="SMART" id="SM00704"/>
    </source>
</evidence>
<evidence type="ECO:0000256" key="4">
    <source>
        <dbReference type="ARBA" id="ARBA00023014"/>
    </source>
</evidence>
<dbReference type="InterPro" id="IPR042216">
    <property type="entry name" value="MitoNEET_CISD"/>
</dbReference>
<dbReference type="RefSeq" id="WP_192039118.1">
    <property type="nucleotide sequence ID" value="NZ_JACYWE010000004.1"/>
</dbReference>
<sequence>MRYTADGPLLVPGPVRIELPDGTFAESHRVMVALCLCRRSRIFPFCDTSHRKRRKQRRASALDSCAARGEDDGDGQVDR</sequence>
<dbReference type="GO" id="GO:0046872">
    <property type="term" value="F:metal ion binding"/>
    <property type="evidence" value="ECO:0007669"/>
    <property type="project" value="UniProtKB-KW"/>
</dbReference>
<dbReference type="SMART" id="SM00704">
    <property type="entry name" value="ZnF_CDGSH"/>
    <property type="match status" value="1"/>
</dbReference>
<evidence type="ECO:0000256" key="5">
    <source>
        <dbReference type="SAM" id="MobiDB-lite"/>
    </source>
</evidence>
<protein>
    <submittedName>
        <fullName evidence="7">CDGSH iron-sulfur domain-containing protein</fullName>
    </submittedName>
</protein>
<keyword evidence="4" id="KW-0411">Iron-sulfur</keyword>
<evidence type="ECO:0000313" key="8">
    <source>
        <dbReference type="Proteomes" id="UP000642993"/>
    </source>
</evidence>
<dbReference type="GO" id="GO:0051537">
    <property type="term" value="F:2 iron, 2 sulfur cluster binding"/>
    <property type="evidence" value="ECO:0007669"/>
    <property type="project" value="UniProtKB-KW"/>
</dbReference>
<keyword evidence="3" id="KW-0408">Iron</keyword>
<dbReference type="Gene3D" id="3.40.5.90">
    <property type="entry name" value="CDGSH iron-sulfur domain, mitoNEET-type"/>
    <property type="match status" value="1"/>
</dbReference>
<evidence type="ECO:0000256" key="2">
    <source>
        <dbReference type="ARBA" id="ARBA00022723"/>
    </source>
</evidence>
<reference evidence="7" key="1">
    <citation type="submission" date="2020-09" db="EMBL/GenBank/DDBJ databases">
        <title>Hoyosella lacisalsi sp. nov., a halotolerant actinobacterium isolated from soil of Lake Gudzhirganskoe.</title>
        <authorList>
            <person name="Yang Q."/>
            <person name="Guo P.Y."/>
            <person name="Liu S.W."/>
            <person name="Li F.N."/>
            <person name="Sun C.H."/>
        </authorList>
    </citation>
    <scope>NUCLEOTIDE SEQUENCE</scope>
    <source>
        <strain evidence="7">G463</strain>
    </source>
</reference>
<dbReference type="Pfam" id="PF09360">
    <property type="entry name" value="zf-CDGSH"/>
    <property type="match status" value="1"/>
</dbReference>
<gene>
    <name evidence="7" type="ORF">HT102_08130</name>
</gene>
<dbReference type="GO" id="GO:0005737">
    <property type="term" value="C:cytoplasm"/>
    <property type="evidence" value="ECO:0007669"/>
    <property type="project" value="UniProtKB-ARBA"/>
</dbReference>
<dbReference type="Proteomes" id="UP000642993">
    <property type="component" value="Unassembled WGS sequence"/>
</dbReference>
<keyword evidence="2" id="KW-0479">Metal-binding</keyword>
<comment type="caution">
    <text evidence="7">The sequence shown here is derived from an EMBL/GenBank/DDBJ whole genome shotgun (WGS) entry which is preliminary data.</text>
</comment>
<feature type="domain" description="Iron-binding zinc finger CDGSH type" evidence="6">
    <location>
        <begin position="12"/>
        <end position="56"/>
    </location>
</feature>
<dbReference type="EMBL" id="JACYWE010000004">
    <property type="protein sequence ID" value="MBD8506449.1"/>
    <property type="molecule type" value="Genomic_DNA"/>
</dbReference>
<name>A0A927PM53_9ACTN</name>
<evidence type="ECO:0000256" key="1">
    <source>
        <dbReference type="ARBA" id="ARBA00022714"/>
    </source>
</evidence>
<keyword evidence="1" id="KW-0001">2Fe-2S</keyword>
<organism evidence="7 8">
    <name type="scientific">Lolliginicoccus lacisalsi</name>
    <dbReference type="NCBI Taxonomy" id="2742202"/>
    <lineage>
        <taxon>Bacteria</taxon>
        <taxon>Bacillati</taxon>
        <taxon>Actinomycetota</taxon>
        <taxon>Actinomycetes</taxon>
        <taxon>Mycobacteriales</taxon>
        <taxon>Hoyosellaceae</taxon>
        <taxon>Lolliginicoccus</taxon>
    </lineage>
</organism>
<keyword evidence="8" id="KW-1185">Reference proteome</keyword>
<feature type="region of interest" description="Disordered" evidence="5">
    <location>
        <begin position="57"/>
        <end position="79"/>
    </location>
</feature>
<proteinExistence type="predicted"/>
<dbReference type="InterPro" id="IPR018967">
    <property type="entry name" value="FeS-contain_CDGSH-typ"/>
</dbReference>
<dbReference type="AlphaFoldDB" id="A0A927PM53"/>
<evidence type="ECO:0000256" key="3">
    <source>
        <dbReference type="ARBA" id="ARBA00023004"/>
    </source>
</evidence>